<keyword evidence="3" id="KW-1185">Reference proteome</keyword>
<accession>A0ABQ1H4L0</accession>
<name>A0ABQ1H4L0_9BACL</name>
<organism evidence="2 3">
    <name type="scientific">Kroppenstedtia guangzhouensis</name>
    <dbReference type="NCBI Taxonomy" id="1274356"/>
    <lineage>
        <taxon>Bacteria</taxon>
        <taxon>Bacillati</taxon>
        <taxon>Bacillota</taxon>
        <taxon>Bacilli</taxon>
        <taxon>Bacillales</taxon>
        <taxon>Thermoactinomycetaceae</taxon>
        <taxon>Kroppenstedtia</taxon>
    </lineage>
</organism>
<dbReference type="Proteomes" id="UP000617979">
    <property type="component" value="Unassembled WGS sequence"/>
</dbReference>
<protein>
    <submittedName>
        <fullName evidence="2">Uncharacterized protein</fullName>
    </submittedName>
</protein>
<reference evidence="3" key="1">
    <citation type="journal article" date="2019" name="Int. J. Syst. Evol. Microbiol.">
        <title>The Global Catalogue of Microorganisms (GCM) 10K type strain sequencing project: providing services to taxonomists for standard genome sequencing and annotation.</title>
        <authorList>
            <consortium name="The Broad Institute Genomics Platform"/>
            <consortium name="The Broad Institute Genome Sequencing Center for Infectious Disease"/>
            <person name="Wu L."/>
            <person name="Ma J."/>
        </authorList>
    </citation>
    <scope>NUCLEOTIDE SEQUENCE [LARGE SCALE GENOMIC DNA]</scope>
    <source>
        <strain evidence="3">CGMCC 1.12404</strain>
    </source>
</reference>
<evidence type="ECO:0000313" key="2">
    <source>
        <dbReference type="EMBL" id="GGA56648.1"/>
    </source>
</evidence>
<gene>
    <name evidence="2" type="ORF">GCM10007416_32330</name>
</gene>
<dbReference type="EMBL" id="BMEX01000021">
    <property type="protein sequence ID" value="GGA56648.1"/>
    <property type="molecule type" value="Genomic_DNA"/>
</dbReference>
<feature type="region of interest" description="Disordered" evidence="1">
    <location>
        <begin position="42"/>
        <end position="64"/>
    </location>
</feature>
<feature type="region of interest" description="Disordered" evidence="1">
    <location>
        <begin position="99"/>
        <end position="123"/>
    </location>
</feature>
<evidence type="ECO:0000313" key="3">
    <source>
        <dbReference type="Proteomes" id="UP000617979"/>
    </source>
</evidence>
<sequence length="123" mass="13551">MVKLQPWRTLQAANAGQGPKSREHFERVMKTGESQITLTDQARHAWPTPSTPEWKGGRKPETLKAKGRGVTNTLNDAINFNEGTVGQLNPDWVEHLMGFPPGWTNTDGPPLSGSHRGNGKLQD</sequence>
<comment type="caution">
    <text evidence="2">The sequence shown here is derived from an EMBL/GenBank/DDBJ whole genome shotgun (WGS) entry which is preliminary data.</text>
</comment>
<evidence type="ECO:0000256" key="1">
    <source>
        <dbReference type="SAM" id="MobiDB-lite"/>
    </source>
</evidence>
<proteinExistence type="predicted"/>
<feature type="compositionally biased region" description="Basic and acidic residues" evidence="1">
    <location>
        <begin position="55"/>
        <end position="64"/>
    </location>
</feature>